<keyword evidence="5 8" id="KW-0418">Kinase</keyword>
<feature type="domain" description="Polyphosphate kinase C-terminal" evidence="13">
    <location>
        <begin position="335"/>
        <end position="498"/>
    </location>
</feature>
<dbReference type="Proteomes" id="UP000186156">
    <property type="component" value="Unassembled WGS sequence"/>
</dbReference>
<reference evidence="15" key="1">
    <citation type="submission" date="2017-01" db="EMBL/GenBank/DDBJ databases">
        <authorList>
            <person name="Varghese N."/>
            <person name="Submissions S."/>
        </authorList>
    </citation>
    <scope>NUCLEOTIDE SEQUENCE [LARGE SCALE GENOMIC DNA]</scope>
    <source>
        <strain evidence="15">DSM 16176</strain>
    </source>
</reference>
<evidence type="ECO:0000256" key="3">
    <source>
        <dbReference type="ARBA" id="ARBA00022723"/>
    </source>
</evidence>
<dbReference type="SUPFAM" id="SSF140356">
    <property type="entry name" value="PPK N-terminal domain-like"/>
    <property type="match status" value="1"/>
</dbReference>
<feature type="binding site" evidence="8">
    <location>
        <position position="567"/>
    </location>
    <ligand>
        <name>ATP</name>
        <dbReference type="ChEBI" id="CHEBI:30616"/>
    </ligand>
</feature>
<evidence type="ECO:0000256" key="6">
    <source>
        <dbReference type="ARBA" id="ARBA00022840"/>
    </source>
</evidence>
<evidence type="ECO:0000259" key="10">
    <source>
        <dbReference type="Pfam" id="PF02503"/>
    </source>
</evidence>
<dbReference type="NCBIfam" id="NF003917">
    <property type="entry name" value="PRK05443.1-1"/>
    <property type="match status" value="1"/>
</dbReference>
<dbReference type="InterPro" id="IPR003414">
    <property type="entry name" value="PP_kinase"/>
</dbReference>
<dbReference type="NCBIfam" id="NF003920">
    <property type="entry name" value="PRK05443.2-1"/>
    <property type="match status" value="1"/>
</dbReference>
<dbReference type="CDD" id="cd09165">
    <property type="entry name" value="PLDc_PaPPK1_C1_like"/>
    <property type="match status" value="1"/>
</dbReference>
<dbReference type="InterPro" id="IPR036832">
    <property type="entry name" value="PPK_N_dom_sf"/>
</dbReference>
<comment type="function">
    <text evidence="8 9">Catalyzes the reversible transfer of the terminal phosphate of ATP to form a long-chain polyphosphate (polyP).</text>
</comment>
<comment type="catalytic activity">
    <reaction evidence="8 9">
        <text>[phosphate](n) + ATP = [phosphate](n+1) + ADP</text>
        <dbReference type="Rhea" id="RHEA:19573"/>
        <dbReference type="Rhea" id="RHEA-COMP:9859"/>
        <dbReference type="Rhea" id="RHEA-COMP:14280"/>
        <dbReference type="ChEBI" id="CHEBI:16838"/>
        <dbReference type="ChEBI" id="CHEBI:30616"/>
        <dbReference type="ChEBI" id="CHEBI:456216"/>
        <dbReference type="EC" id="2.7.4.1"/>
    </reaction>
</comment>
<dbReference type="GO" id="GO:0008976">
    <property type="term" value="F:polyphosphate kinase activity"/>
    <property type="evidence" value="ECO:0007669"/>
    <property type="project" value="UniProtKB-UniRule"/>
</dbReference>
<dbReference type="NCBIfam" id="NF003921">
    <property type="entry name" value="PRK05443.2-2"/>
    <property type="match status" value="1"/>
</dbReference>
<evidence type="ECO:0000256" key="1">
    <source>
        <dbReference type="ARBA" id="ARBA00022553"/>
    </source>
</evidence>
<dbReference type="InterPro" id="IPR024953">
    <property type="entry name" value="PP_kinase_middle"/>
</dbReference>
<keyword evidence="3 8" id="KW-0479">Metal-binding</keyword>
<dbReference type="Pfam" id="PF02503">
    <property type="entry name" value="PP_kinase"/>
    <property type="match status" value="1"/>
</dbReference>
<feature type="domain" description="Polyphosphate kinase C-terminal" evidence="12">
    <location>
        <begin position="507"/>
        <end position="678"/>
    </location>
</feature>
<feature type="binding site" evidence="8">
    <location>
        <position position="595"/>
    </location>
    <ligand>
        <name>ATP</name>
        <dbReference type="ChEBI" id="CHEBI:30616"/>
    </ligand>
</feature>
<feature type="binding site" evidence="8">
    <location>
        <position position="378"/>
    </location>
    <ligand>
        <name>Mg(2+)</name>
        <dbReference type="ChEBI" id="CHEBI:18420"/>
    </ligand>
</feature>
<dbReference type="Gene3D" id="1.20.58.310">
    <property type="entry name" value="Polyphosphate kinase N-terminal domain"/>
    <property type="match status" value="1"/>
</dbReference>
<dbReference type="RefSeq" id="WP_076344435.1">
    <property type="nucleotide sequence ID" value="NZ_FTOO01000001.1"/>
</dbReference>
<sequence length="710" mass="80399">MNLDSRAHFINREVSWLLFNERVAFEATRADNPLFERLRFLAICASNLDEFFMVRVAGLKDQLKLGVGRPDNKTGMTAAQQLAEVANRGHAHVSQLYRLWSKQLLPSLRKEGIEFVGPDQLTQAQRAYVEEYYHHHVFPVLTPLAVDASHPFPLLANRSLNIAVLLEPIAVRLPHESPLFAVVQVPSVLPRYLELPTSGRKRVFVLLEAVIEMFIDTLFPGHTVLEHACFRITRNADITVDEESAEDLLEEIEREVKKRNRGAAVRLEVHSSMSPELVETLRDWLELEPEDIYSIDGPLDLTFLMRFSAMPEYAHLRFSPILPQVPPDFIGENGLFEAIAKRDILLFHPYESFDPVVHFIHLAASDPQVLAIKQTLYRVSGNSPIVLALARAAENGKQVTVLVELKARFDEENNIVWAKKLEEAGCHVIYGLVGLKTHSKIALVVRREGERIVRYVHLSTGNYNDNTARLYTDLGMFTAREEFGEDASLFFNHLTGFADPPAWRRIATAPHGLKDAFLKLIRREIDHARSGRPARIIAKMNALTDKDLILALFEASSAGVEIDLLVRGICCLRPGIPGVSDRIRVSSIVGRFLEHSRIYYFLNGGEEEFYLASADWMTRNMVSRVEILFPVLQDNLKQRLKHILEVQLQDNVNRWVLAANGQYEKVEPKPGEPKVASQMQFYLEARGAADETAKAIAESMIPRTPPRLLP</sequence>
<protein>
    <recommendedName>
        <fullName evidence="8 9">Polyphosphate kinase</fullName>
        <ecNumber evidence="8 9">2.7.4.1</ecNumber>
    </recommendedName>
    <alternativeName>
        <fullName evidence="8">ATP-polyphosphate phosphotransferase</fullName>
    </alternativeName>
    <alternativeName>
        <fullName evidence="8">Polyphosphoric acid kinase</fullName>
    </alternativeName>
</protein>
<keyword evidence="7 8" id="KW-0460">Magnesium</keyword>
<dbReference type="GO" id="GO:0005524">
    <property type="term" value="F:ATP binding"/>
    <property type="evidence" value="ECO:0007669"/>
    <property type="project" value="UniProtKB-KW"/>
</dbReference>
<dbReference type="GO" id="GO:0006799">
    <property type="term" value="P:polyphosphate biosynthetic process"/>
    <property type="evidence" value="ECO:0007669"/>
    <property type="project" value="UniProtKB-UniRule"/>
</dbReference>
<evidence type="ECO:0000256" key="7">
    <source>
        <dbReference type="ARBA" id="ARBA00022842"/>
    </source>
</evidence>
<dbReference type="Pfam" id="PF17941">
    <property type="entry name" value="PP_kinase_C_1"/>
    <property type="match status" value="1"/>
</dbReference>
<dbReference type="STRING" id="252246.SAMN05421799_101361"/>
<evidence type="ECO:0000256" key="5">
    <source>
        <dbReference type="ARBA" id="ARBA00022777"/>
    </source>
</evidence>
<dbReference type="InterPro" id="IPR025200">
    <property type="entry name" value="PPK_C_dom2"/>
</dbReference>
<name>A0A1N7K5A6_9BACL</name>
<keyword evidence="1 8" id="KW-0597">Phosphoprotein</keyword>
<keyword evidence="6 8" id="KW-0067">ATP-binding</keyword>
<dbReference type="GO" id="GO:0009358">
    <property type="term" value="C:polyphosphate kinase complex"/>
    <property type="evidence" value="ECO:0007669"/>
    <property type="project" value="InterPro"/>
</dbReference>
<evidence type="ECO:0000259" key="12">
    <source>
        <dbReference type="Pfam" id="PF13090"/>
    </source>
</evidence>
<dbReference type="Pfam" id="PF13089">
    <property type="entry name" value="PP_kinase_N"/>
    <property type="match status" value="1"/>
</dbReference>
<evidence type="ECO:0000256" key="9">
    <source>
        <dbReference type="RuleBase" id="RU003800"/>
    </source>
</evidence>
<dbReference type="OrthoDB" id="9761456at2"/>
<evidence type="ECO:0000256" key="8">
    <source>
        <dbReference type="HAMAP-Rule" id="MF_00347"/>
    </source>
</evidence>
<dbReference type="PANTHER" id="PTHR30218:SF0">
    <property type="entry name" value="POLYPHOSPHATE KINASE"/>
    <property type="match status" value="1"/>
</dbReference>
<accession>A0A1N7K5A6</accession>
<keyword evidence="2 8" id="KW-0808">Transferase</keyword>
<evidence type="ECO:0000313" key="14">
    <source>
        <dbReference type="EMBL" id="SIS56785.1"/>
    </source>
</evidence>
<dbReference type="NCBIfam" id="NF003918">
    <property type="entry name" value="PRK05443.1-2"/>
    <property type="match status" value="1"/>
</dbReference>
<feature type="domain" description="Polyphosphate kinase middle" evidence="10">
    <location>
        <begin position="125"/>
        <end position="307"/>
    </location>
</feature>
<dbReference type="Gene3D" id="3.30.1840.10">
    <property type="entry name" value="Polyphosphate kinase middle domain"/>
    <property type="match status" value="1"/>
</dbReference>
<feature type="binding site" evidence="8">
    <location>
        <position position="471"/>
    </location>
    <ligand>
        <name>ATP</name>
        <dbReference type="ChEBI" id="CHEBI:30616"/>
    </ligand>
</feature>
<dbReference type="Pfam" id="PF13090">
    <property type="entry name" value="PP_kinase_C"/>
    <property type="match status" value="1"/>
</dbReference>
<comment type="PTM">
    <text evidence="8 9">An intermediate of this reaction is the autophosphorylated ppk in which a phosphate is covalently linked to a histidine residue through a N-P bond.</text>
</comment>
<evidence type="ECO:0000313" key="15">
    <source>
        <dbReference type="Proteomes" id="UP000186156"/>
    </source>
</evidence>
<dbReference type="PIRSF" id="PIRSF015589">
    <property type="entry name" value="PP_kinase"/>
    <property type="match status" value="1"/>
</dbReference>
<dbReference type="CDD" id="cd09168">
    <property type="entry name" value="PLDc_PaPPK1_C2_like"/>
    <property type="match status" value="1"/>
</dbReference>
<evidence type="ECO:0000256" key="4">
    <source>
        <dbReference type="ARBA" id="ARBA00022741"/>
    </source>
</evidence>
<dbReference type="SUPFAM" id="SSF56024">
    <property type="entry name" value="Phospholipase D/nuclease"/>
    <property type="match status" value="2"/>
</dbReference>
<keyword evidence="15" id="KW-1185">Reference proteome</keyword>
<keyword evidence="4 8" id="KW-0547">Nucleotide-binding</keyword>
<feature type="active site" description="Phosphohistidine intermediate" evidence="8">
    <location>
        <position position="438"/>
    </location>
</feature>
<dbReference type="GO" id="GO:0046872">
    <property type="term" value="F:metal ion binding"/>
    <property type="evidence" value="ECO:0007669"/>
    <property type="project" value="UniProtKB-KW"/>
</dbReference>
<comment type="cofactor">
    <cofactor evidence="8">
        <name>Mg(2+)</name>
        <dbReference type="ChEBI" id="CHEBI:18420"/>
    </cofactor>
</comment>
<dbReference type="FunFam" id="3.30.870.10:FF:000001">
    <property type="entry name" value="Polyphosphate kinase"/>
    <property type="match status" value="1"/>
</dbReference>
<feature type="domain" description="Polyphosphate kinase N-terminal" evidence="11">
    <location>
        <begin position="9"/>
        <end position="116"/>
    </location>
</feature>
<dbReference type="HAMAP" id="MF_00347">
    <property type="entry name" value="Polyphosphate_kinase"/>
    <property type="match status" value="1"/>
</dbReference>
<dbReference type="Gene3D" id="3.30.870.10">
    <property type="entry name" value="Endonuclease Chain A"/>
    <property type="match status" value="2"/>
</dbReference>
<dbReference type="InterPro" id="IPR041108">
    <property type="entry name" value="PP_kinase_C_1"/>
</dbReference>
<dbReference type="EC" id="2.7.4.1" evidence="8 9"/>
<dbReference type="InterPro" id="IPR036830">
    <property type="entry name" value="PP_kinase_middle_dom_sf"/>
</dbReference>
<dbReference type="EMBL" id="FTOO01000001">
    <property type="protein sequence ID" value="SIS56785.1"/>
    <property type="molecule type" value="Genomic_DNA"/>
</dbReference>
<dbReference type="PANTHER" id="PTHR30218">
    <property type="entry name" value="POLYPHOSPHATE KINASE"/>
    <property type="match status" value="1"/>
</dbReference>
<gene>
    <name evidence="8" type="primary">ppk</name>
    <name evidence="14" type="ORF">SAMN05421799_101361</name>
</gene>
<evidence type="ECO:0000259" key="13">
    <source>
        <dbReference type="Pfam" id="PF17941"/>
    </source>
</evidence>
<evidence type="ECO:0000256" key="2">
    <source>
        <dbReference type="ARBA" id="ARBA00022679"/>
    </source>
</evidence>
<comment type="similarity">
    <text evidence="8 9">Belongs to the polyphosphate kinase 1 (PPK1) family.</text>
</comment>
<dbReference type="NCBIfam" id="TIGR03705">
    <property type="entry name" value="poly_P_kin"/>
    <property type="match status" value="1"/>
</dbReference>
<dbReference type="InterPro" id="IPR025198">
    <property type="entry name" value="PPK_N_dom"/>
</dbReference>
<feature type="binding site" evidence="8">
    <location>
        <position position="47"/>
    </location>
    <ligand>
        <name>ATP</name>
        <dbReference type="ChEBI" id="CHEBI:30616"/>
    </ligand>
</feature>
<dbReference type="SUPFAM" id="SSF143724">
    <property type="entry name" value="PHP14-like"/>
    <property type="match status" value="1"/>
</dbReference>
<dbReference type="AlphaFoldDB" id="A0A1N7K5A6"/>
<organism evidence="14 15">
    <name type="scientific">Alicyclobacillus vulcanalis</name>
    <dbReference type="NCBI Taxonomy" id="252246"/>
    <lineage>
        <taxon>Bacteria</taxon>
        <taxon>Bacillati</taxon>
        <taxon>Bacillota</taxon>
        <taxon>Bacilli</taxon>
        <taxon>Bacillales</taxon>
        <taxon>Alicyclobacillaceae</taxon>
        <taxon>Alicyclobacillus</taxon>
    </lineage>
</organism>
<feature type="binding site" evidence="8">
    <location>
        <position position="408"/>
    </location>
    <ligand>
        <name>Mg(2+)</name>
        <dbReference type="ChEBI" id="CHEBI:18420"/>
    </ligand>
</feature>
<evidence type="ECO:0000259" key="11">
    <source>
        <dbReference type="Pfam" id="PF13089"/>
    </source>
</evidence>
<proteinExistence type="inferred from homology"/>